<comment type="caution">
    <text evidence="1">The sequence shown here is derived from an EMBL/GenBank/DDBJ whole genome shotgun (WGS) entry which is preliminary data.</text>
</comment>
<dbReference type="Proteomes" id="UP000789375">
    <property type="component" value="Unassembled WGS sequence"/>
</dbReference>
<dbReference type="EMBL" id="CAJVPP010000670">
    <property type="protein sequence ID" value="CAG8502611.1"/>
    <property type="molecule type" value="Genomic_DNA"/>
</dbReference>
<sequence>MPNPLDPILSRLCLNNIDQEYPQLYAFSHIGTSKVIALCEHRNVVTSPSELHGAANFGIF</sequence>
<protein>
    <submittedName>
        <fullName evidence="1">15445_t:CDS:1</fullName>
    </submittedName>
</protein>
<reference evidence="1" key="1">
    <citation type="submission" date="2021-06" db="EMBL/GenBank/DDBJ databases">
        <authorList>
            <person name="Kallberg Y."/>
            <person name="Tangrot J."/>
            <person name="Rosling A."/>
        </authorList>
    </citation>
    <scope>NUCLEOTIDE SEQUENCE</scope>
    <source>
        <strain evidence="1">87-6 pot B 2015</strain>
    </source>
</reference>
<organism evidence="1 2">
    <name type="scientific">Funneliformis mosseae</name>
    <name type="common">Endomycorrhizal fungus</name>
    <name type="synonym">Glomus mosseae</name>
    <dbReference type="NCBI Taxonomy" id="27381"/>
    <lineage>
        <taxon>Eukaryota</taxon>
        <taxon>Fungi</taxon>
        <taxon>Fungi incertae sedis</taxon>
        <taxon>Mucoromycota</taxon>
        <taxon>Glomeromycotina</taxon>
        <taxon>Glomeromycetes</taxon>
        <taxon>Glomerales</taxon>
        <taxon>Glomeraceae</taxon>
        <taxon>Funneliformis</taxon>
    </lineage>
</organism>
<name>A0A9N8ZPK4_FUNMO</name>
<dbReference type="AlphaFoldDB" id="A0A9N8ZPK4"/>
<proteinExistence type="predicted"/>
<accession>A0A9N8ZPK4</accession>
<evidence type="ECO:0000313" key="2">
    <source>
        <dbReference type="Proteomes" id="UP000789375"/>
    </source>
</evidence>
<keyword evidence="2" id="KW-1185">Reference proteome</keyword>
<evidence type="ECO:0000313" key="1">
    <source>
        <dbReference type="EMBL" id="CAG8502611.1"/>
    </source>
</evidence>
<gene>
    <name evidence="1" type="ORF">FMOSSE_LOCUS4118</name>
</gene>